<keyword evidence="7" id="KW-1185">Reference proteome</keyword>
<dbReference type="EC" id="3.6.1.23" evidence="5"/>
<dbReference type="CDD" id="cd07557">
    <property type="entry name" value="trimeric_dUTPase"/>
    <property type="match status" value="1"/>
</dbReference>
<keyword evidence="5" id="KW-0460">Magnesium</keyword>
<dbReference type="GO" id="GO:0004170">
    <property type="term" value="F:dUTP diphosphatase activity"/>
    <property type="evidence" value="ECO:0007669"/>
    <property type="project" value="UniProtKB-UniRule"/>
</dbReference>
<reference evidence="6 7" key="1">
    <citation type="journal article" date="2016" name="BMC Genomics">
        <title>Comparative genomics reveals Cyclospora cayetanensis possesses coccidia-like metabolism and invasion components but unique surface antigens.</title>
        <authorList>
            <person name="Liu S."/>
            <person name="Wang L."/>
            <person name="Zheng H."/>
            <person name="Xu Z."/>
            <person name="Roellig D.M."/>
            <person name="Li N."/>
            <person name="Frace M.A."/>
            <person name="Tang K."/>
            <person name="Arrowood M.J."/>
            <person name="Moss D.M."/>
            <person name="Zhang L."/>
            <person name="Feng Y."/>
            <person name="Xiao L."/>
        </authorList>
    </citation>
    <scope>NUCLEOTIDE SEQUENCE [LARGE SCALE GENOMIC DNA]</scope>
    <source>
        <strain evidence="6 7">CHN_HEN01</strain>
    </source>
</reference>
<dbReference type="VEuPathDB" id="ToxoDB:LOC34617638"/>
<dbReference type="InterPro" id="IPR008181">
    <property type="entry name" value="dUTPase"/>
</dbReference>
<evidence type="ECO:0000256" key="4">
    <source>
        <dbReference type="ARBA" id="ARBA00023080"/>
    </source>
</evidence>
<evidence type="ECO:0000313" key="6">
    <source>
        <dbReference type="EMBL" id="OEH74965.1"/>
    </source>
</evidence>
<dbReference type="SUPFAM" id="SSF51283">
    <property type="entry name" value="dUTPase-like"/>
    <property type="match status" value="1"/>
</dbReference>
<dbReference type="PANTHER" id="PTHR11241">
    <property type="entry name" value="DEOXYURIDINE 5'-TRIPHOSPHATE NUCLEOTIDOHYDROLASE"/>
    <property type="match status" value="1"/>
</dbReference>
<evidence type="ECO:0000256" key="5">
    <source>
        <dbReference type="RuleBase" id="RU367024"/>
    </source>
</evidence>
<gene>
    <name evidence="6" type="ORF">cyc_00460</name>
</gene>
<dbReference type="GeneID" id="34617638"/>
<accession>A0A1D3CUV2</accession>
<dbReference type="OrthoDB" id="419889at2759"/>
<dbReference type="UniPathway" id="UPA00610">
    <property type="reaction ID" value="UER00666"/>
</dbReference>
<dbReference type="GO" id="GO:0006226">
    <property type="term" value="P:dUMP biosynthetic process"/>
    <property type="evidence" value="ECO:0007669"/>
    <property type="project" value="UniProtKB-UniRule"/>
</dbReference>
<sequence length="177" mass="19053">MPTLQILPLREEAKALYAGHGTFHDGDSGLDLFIVEQTSIAPGETKFLKLGFAASMRNEQGRAVSWLVLPRSSISKTPLRLANSVGLIDAGYRGELMAAVDNVKSETFTVKPGDRYFQAVAFNGEGFSLQLVDSLDETSRGSCGYGSTGVADKGPQQKKQKAEQDAIEIENAPNNTD</sequence>
<dbReference type="InterPro" id="IPR036157">
    <property type="entry name" value="dUTPase-like_sf"/>
</dbReference>
<comment type="function">
    <text evidence="5">Involved in nucleotide metabolism via production of dUMP, the immediate precursor of thymidine nucleotides, and decreases the intracellular concentration of dUTP so that uracil cannot be incorporated into DNA.</text>
</comment>
<evidence type="ECO:0000256" key="2">
    <source>
        <dbReference type="ARBA" id="ARBA00006581"/>
    </source>
</evidence>
<dbReference type="PANTHER" id="PTHR11241:SF0">
    <property type="entry name" value="DEOXYURIDINE 5'-TRIPHOSPHATE NUCLEOTIDOHYDROLASE"/>
    <property type="match status" value="1"/>
</dbReference>
<comment type="pathway">
    <text evidence="1 5">Pyrimidine metabolism; dUMP biosynthesis; dUMP from dCTP (dUTP route): step 2/2.</text>
</comment>
<dbReference type="InterPro" id="IPR033704">
    <property type="entry name" value="dUTPase_trimeric"/>
</dbReference>
<organism evidence="6 7">
    <name type="scientific">Cyclospora cayetanensis</name>
    <dbReference type="NCBI Taxonomy" id="88456"/>
    <lineage>
        <taxon>Eukaryota</taxon>
        <taxon>Sar</taxon>
        <taxon>Alveolata</taxon>
        <taxon>Apicomplexa</taxon>
        <taxon>Conoidasida</taxon>
        <taxon>Coccidia</taxon>
        <taxon>Eucoccidiorida</taxon>
        <taxon>Eimeriorina</taxon>
        <taxon>Eimeriidae</taxon>
        <taxon>Cyclospora</taxon>
    </lineage>
</organism>
<dbReference type="AlphaFoldDB" id="A0A1D3CUV2"/>
<keyword evidence="5" id="KW-0479">Metal-binding</keyword>
<protein>
    <recommendedName>
        <fullName evidence="5">Deoxyuridine 5'-triphosphate nucleotidohydrolase</fullName>
        <shortName evidence="5">dUTPase</shortName>
        <ecNumber evidence="5">3.6.1.23</ecNumber>
    </recommendedName>
    <alternativeName>
        <fullName evidence="5">dUTP pyrophosphatase</fullName>
    </alternativeName>
</protein>
<keyword evidence="4 5" id="KW-0546">Nucleotide metabolism</keyword>
<evidence type="ECO:0000256" key="3">
    <source>
        <dbReference type="ARBA" id="ARBA00022801"/>
    </source>
</evidence>
<comment type="cofactor">
    <cofactor evidence="5">
        <name>Mg(2+)</name>
        <dbReference type="ChEBI" id="CHEBI:18420"/>
    </cofactor>
</comment>
<dbReference type="EMBL" id="JROU02001859">
    <property type="protein sequence ID" value="OEH74965.1"/>
    <property type="molecule type" value="Genomic_DNA"/>
</dbReference>
<name>A0A1D3CUV2_9EIME</name>
<dbReference type="Proteomes" id="UP000095192">
    <property type="component" value="Unassembled WGS sequence"/>
</dbReference>
<dbReference type="GO" id="GO:0000287">
    <property type="term" value="F:magnesium ion binding"/>
    <property type="evidence" value="ECO:0007669"/>
    <property type="project" value="UniProtKB-UniRule"/>
</dbReference>
<comment type="similarity">
    <text evidence="2 5">Belongs to the dUTPase family.</text>
</comment>
<keyword evidence="3 5" id="KW-0378">Hydrolase</keyword>
<comment type="caution">
    <text evidence="6">The sequence shown here is derived from an EMBL/GenBank/DDBJ whole genome shotgun (WGS) entry which is preliminary data.</text>
</comment>
<dbReference type="GO" id="GO:0046081">
    <property type="term" value="P:dUTP catabolic process"/>
    <property type="evidence" value="ECO:0007669"/>
    <property type="project" value="UniProtKB-UniRule"/>
</dbReference>
<evidence type="ECO:0000256" key="1">
    <source>
        <dbReference type="ARBA" id="ARBA00005142"/>
    </source>
</evidence>
<comment type="catalytic activity">
    <reaction evidence="5">
        <text>dUTP + H2O = dUMP + diphosphate + H(+)</text>
        <dbReference type="Rhea" id="RHEA:10248"/>
        <dbReference type="ChEBI" id="CHEBI:15377"/>
        <dbReference type="ChEBI" id="CHEBI:15378"/>
        <dbReference type="ChEBI" id="CHEBI:33019"/>
        <dbReference type="ChEBI" id="CHEBI:61555"/>
        <dbReference type="ChEBI" id="CHEBI:246422"/>
        <dbReference type="EC" id="3.6.1.23"/>
    </reaction>
</comment>
<proteinExistence type="inferred from homology"/>
<dbReference type="InterPro" id="IPR029054">
    <property type="entry name" value="dUTPase-like"/>
</dbReference>
<dbReference type="Gene3D" id="2.70.40.10">
    <property type="match status" value="1"/>
</dbReference>
<evidence type="ECO:0000313" key="7">
    <source>
        <dbReference type="Proteomes" id="UP000095192"/>
    </source>
</evidence>
<dbReference type="Pfam" id="PF00692">
    <property type="entry name" value="dUTPase"/>
    <property type="match status" value="1"/>
</dbReference>
<dbReference type="VEuPathDB" id="ToxoDB:cyc_00460"/>